<evidence type="ECO:0000256" key="2">
    <source>
        <dbReference type="ARBA" id="ARBA00010337"/>
    </source>
</evidence>
<dbReference type="Gene3D" id="1.20.120.1900">
    <property type="entry name" value="Gamma-tubulin complex, C-terminal domain"/>
    <property type="match status" value="1"/>
</dbReference>
<dbReference type="InterPro" id="IPR042241">
    <property type="entry name" value="GCP_C_sf"/>
</dbReference>
<evidence type="ECO:0000313" key="7">
    <source>
        <dbReference type="EMBL" id="EDW89717.1"/>
    </source>
</evidence>
<proteinExistence type="inferred from homology"/>
<comment type="similarity">
    <text evidence="2">Belongs to the TUBGCP family.</text>
</comment>
<dbReference type="Pfam" id="PF04130">
    <property type="entry name" value="GCP_C_terminal"/>
    <property type="match status" value="1"/>
</dbReference>
<dbReference type="KEGG" id="dya:Dyak_GE21144"/>
<dbReference type="GO" id="GO:0043015">
    <property type="term" value="F:gamma-tubulin binding"/>
    <property type="evidence" value="ECO:0007669"/>
    <property type="project" value="EnsemblMetazoa"/>
</dbReference>
<reference evidence="7 8" key="2">
    <citation type="journal article" date="2007" name="PLoS Biol.">
        <title>Principles of genome evolution in the Drosophila melanogaster species group.</title>
        <authorList>
            <person name="Ranz J.M."/>
            <person name="Maurin D."/>
            <person name="Chan Y.S."/>
            <person name="von Grotthuss M."/>
            <person name="Hillier L.W."/>
            <person name="Roote J."/>
            <person name="Ashburner M."/>
            <person name="Bergman C.M."/>
        </authorList>
    </citation>
    <scope>NUCLEOTIDE SEQUENCE [LARGE SCALE GENOMIC DNA]</scope>
    <source>
        <strain evidence="8">Tai18E2 / Tucson 14021-0261.01</strain>
    </source>
</reference>
<evidence type="ECO:0000256" key="5">
    <source>
        <dbReference type="ARBA" id="ARBA00023212"/>
    </source>
</evidence>
<evidence type="ECO:0000256" key="3">
    <source>
        <dbReference type="ARBA" id="ARBA00022490"/>
    </source>
</evidence>
<reference evidence="7 8" key="1">
    <citation type="journal article" date="2007" name="Nature">
        <title>Evolution of genes and genomes on the Drosophila phylogeny.</title>
        <authorList>
            <consortium name="Drosophila 12 Genomes Consortium"/>
            <person name="Clark A.G."/>
            <person name="Eisen M.B."/>
            <person name="Smith D.R."/>
            <person name="Bergman C.M."/>
            <person name="Oliver B."/>
            <person name="Markow T.A."/>
            <person name="Kaufman T.C."/>
            <person name="Kellis M."/>
            <person name="Gelbart W."/>
            <person name="Iyer V.N."/>
            <person name="Pollard D.A."/>
            <person name="Sackton T.B."/>
            <person name="Larracuente A.M."/>
            <person name="Singh N.D."/>
            <person name="Abad J.P."/>
            <person name="Abt D.N."/>
            <person name="Adryan B."/>
            <person name="Aguade M."/>
            <person name="Akashi H."/>
            <person name="Anderson W.W."/>
            <person name="Aquadro C.F."/>
            <person name="Ardell D.H."/>
            <person name="Arguello R."/>
            <person name="Artieri C.G."/>
            <person name="Barbash D.A."/>
            <person name="Barker D."/>
            <person name="Barsanti P."/>
            <person name="Batterham P."/>
            <person name="Batzoglou S."/>
            <person name="Begun D."/>
            <person name="Bhutkar A."/>
            <person name="Blanco E."/>
            <person name="Bosak S.A."/>
            <person name="Bradley R.K."/>
            <person name="Brand A.D."/>
            <person name="Brent M.R."/>
            <person name="Brooks A.N."/>
            <person name="Brown R.H."/>
            <person name="Butlin R.K."/>
            <person name="Caggese C."/>
            <person name="Calvi B.R."/>
            <person name="Bernardo de Carvalho A."/>
            <person name="Caspi A."/>
            <person name="Castrezana S."/>
            <person name="Celniker S.E."/>
            <person name="Chang J.L."/>
            <person name="Chapple C."/>
            <person name="Chatterji S."/>
            <person name="Chinwalla A."/>
            <person name="Civetta A."/>
            <person name="Clifton S.W."/>
            <person name="Comeron J.M."/>
            <person name="Costello J.C."/>
            <person name="Coyne J.A."/>
            <person name="Daub J."/>
            <person name="David R.G."/>
            <person name="Delcher A.L."/>
            <person name="Delehaunty K."/>
            <person name="Do C.B."/>
            <person name="Ebling H."/>
            <person name="Edwards K."/>
            <person name="Eickbush T."/>
            <person name="Evans J.D."/>
            <person name="Filipski A."/>
            <person name="Findeiss S."/>
            <person name="Freyhult E."/>
            <person name="Fulton L."/>
            <person name="Fulton R."/>
            <person name="Garcia A.C."/>
            <person name="Gardiner A."/>
            <person name="Garfield D.A."/>
            <person name="Garvin B.E."/>
            <person name="Gibson G."/>
            <person name="Gilbert D."/>
            <person name="Gnerre S."/>
            <person name="Godfrey J."/>
            <person name="Good R."/>
            <person name="Gotea V."/>
            <person name="Gravely B."/>
            <person name="Greenberg A.J."/>
            <person name="Griffiths-Jones S."/>
            <person name="Gross S."/>
            <person name="Guigo R."/>
            <person name="Gustafson E.A."/>
            <person name="Haerty W."/>
            <person name="Hahn M.W."/>
            <person name="Halligan D.L."/>
            <person name="Halpern A.L."/>
            <person name="Halter G.M."/>
            <person name="Han M.V."/>
            <person name="Heger A."/>
            <person name="Hillier L."/>
            <person name="Hinrichs A.S."/>
            <person name="Holmes I."/>
            <person name="Hoskins R.A."/>
            <person name="Hubisz M.J."/>
            <person name="Hultmark D."/>
            <person name="Huntley M.A."/>
            <person name="Jaffe D.B."/>
            <person name="Jagadeeshan S."/>
            <person name="Jeck W.R."/>
            <person name="Johnson J."/>
            <person name="Jones C.D."/>
            <person name="Jordan W.C."/>
            <person name="Karpen G.H."/>
            <person name="Kataoka E."/>
            <person name="Keightley P.D."/>
            <person name="Kheradpour P."/>
            <person name="Kirkness E.F."/>
            <person name="Koerich L.B."/>
            <person name="Kristiansen K."/>
            <person name="Kudrna D."/>
            <person name="Kulathinal R.J."/>
            <person name="Kumar S."/>
            <person name="Kwok R."/>
            <person name="Lander E."/>
            <person name="Langley C.H."/>
            <person name="Lapoint R."/>
            <person name="Lazzaro B.P."/>
            <person name="Lee S.J."/>
            <person name="Levesque L."/>
            <person name="Li R."/>
            <person name="Lin C.F."/>
            <person name="Lin M.F."/>
            <person name="Lindblad-Toh K."/>
            <person name="Llopart A."/>
            <person name="Long M."/>
            <person name="Low L."/>
            <person name="Lozovsky E."/>
            <person name="Lu J."/>
            <person name="Luo M."/>
            <person name="Machado C.A."/>
            <person name="Makalowski W."/>
            <person name="Marzo M."/>
            <person name="Matsuda M."/>
            <person name="Matzkin L."/>
            <person name="McAllister B."/>
            <person name="McBride C.S."/>
            <person name="McKernan B."/>
            <person name="McKernan K."/>
            <person name="Mendez-Lago M."/>
            <person name="Minx P."/>
            <person name="Mollenhauer M.U."/>
            <person name="Montooth K."/>
            <person name="Mount S.M."/>
            <person name="Mu X."/>
            <person name="Myers E."/>
            <person name="Negre B."/>
            <person name="Newfeld S."/>
            <person name="Nielsen R."/>
            <person name="Noor M.A."/>
            <person name="O'Grady P."/>
            <person name="Pachter L."/>
            <person name="Papaceit M."/>
            <person name="Parisi M.J."/>
            <person name="Parisi M."/>
            <person name="Parts L."/>
            <person name="Pedersen J.S."/>
            <person name="Pesole G."/>
            <person name="Phillippy A.M."/>
            <person name="Ponting C.P."/>
            <person name="Pop M."/>
            <person name="Porcelli D."/>
            <person name="Powell J.R."/>
            <person name="Prohaska S."/>
            <person name="Pruitt K."/>
            <person name="Puig M."/>
            <person name="Quesneville H."/>
            <person name="Ram K.R."/>
            <person name="Rand D."/>
            <person name="Rasmussen M.D."/>
            <person name="Reed L.K."/>
            <person name="Reenan R."/>
            <person name="Reily A."/>
            <person name="Remington K.A."/>
            <person name="Rieger T.T."/>
            <person name="Ritchie M.G."/>
            <person name="Robin C."/>
            <person name="Rogers Y.H."/>
            <person name="Rohde C."/>
            <person name="Rozas J."/>
            <person name="Rubenfield M.J."/>
            <person name="Ruiz A."/>
            <person name="Russo S."/>
            <person name="Salzberg S.L."/>
            <person name="Sanchez-Gracia A."/>
            <person name="Saranga D.J."/>
            <person name="Sato H."/>
            <person name="Schaeffer S.W."/>
            <person name="Schatz M.C."/>
            <person name="Schlenke T."/>
            <person name="Schwartz R."/>
            <person name="Segarra C."/>
            <person name="Singh R.S."/>
            <person name="Sirot L."/>
            <person name="Sirota M."/>
            <person name="Sisneros N.B."/>
            <person name="Smith C.D."/>
            <person name="Smith T.F."/>
            <person name="Spieth J."/>
            <person name="Stage D.E."/>
            <person name="Stark A."/>
            <person name="Stephan W."/>
            <person name="Strausberg R.L."/>
            <person name="Strempel S."/>
            <person name="Sturgill D."/>
            <person name="Sutton G."/>
            <person name="Sutton G.G."/>
            <person name="Tao W."/>
            <person name="Teichmann S."/>
            <person name="Tobari Y.N."/>
            <person name="Tomimura Y."/>
            <person name="Tsolas J.M."/>
            <person name="Valente V.L."/>
            <person name="Venter E."/>
            <person name="Venter J.C."/>
            <person name="Vicario S."/>
            <person name="Vieira F.G."/>
            <person name="Vilella A.J."/>
            <person name="Villasante A."/>
            <person name="Walenz B."/>
            <person name="Wang J."/>
            <person name="Wasserman M."/>
            <person name="Watts T."/>
            <person name="Wilson D."/>
            <person name="Wilson R.K."/>
            <person name="Wing R.A."/>
            <person name="Wolfner M.F."/>
            <person name="Wong A."/>
            <person name="Wong G.K."/>
            <person name="Wu C.I."/>
            <person name="Wu G."/>
            <person name="Yamamoto D."/>
            <person name="Yang H.P."/>
            <person name="Yang S.P."/>
            <person name="Yorke J.A."/>
            <person name="Yoshida K."/>
            <person name="Zdobnov E."/>
            <person name="Zhang P."/>
            <person name="Zhang Y."/>
            <person name="Zimin A.V."/>
            <person name="Baldwin J."/>
            <person name="Abdouelleil A."/>
            <person name="Abdulkadir J."/>
            <person name="Abebe A."/>
            <person name="Abera B."/>
            <person name="Abreu J."/>
            <person name="Acer S.C."/>
            <person name="Aftuck L."/>
            <person name="Alexander A."/>
            <person name="An P."/>
            <person name="Anderson E."/>
            <person name="Anderson S."/>
            <person name="Arachi H."/>
            <person name="Azer M."/>
            <person name="Bachantsang P."/>
            <person name="Barry A."/>
            <person name="Bayul T."/>
            <person name="Berlin A."/>
            <person name="Bessette D."/>
            <person name="Bloom T."/>
            <person name="Blye J."/>
            <person name="Boguslavskiy L."/>
            <person name="Bonnet C."/>
            <person name="Boukhgalter B."/>
            <person name="Bourzgui I."/>
            <person name="Brown A."/>
            <person name="Cahill P."/>
            <person name="Channer S."/>
            <person name="Cheshatsang Y."/>
            <person name="Chuda L."/>
            <person name="Citroen M."/>
            <person name="Collymore A."/>
            <person name="Cooke P."/>
            <person name="Costello M."/>
            <person name="D'Aco K."/>
            <person name="Daza R."/>
            <person name="De Haan G."/>
            <person name="DeGray S."/>
            <person name="DeMaso C."/>
            <person name="Dhargay N."/>
            <person name="Dooley K."/>
            <person name="Dooley E."/>
            <person name="Doricent M."/>
            <person name="Dorje P."/>
            <person name="Dorjee K."/>
            <person name="Dupes A."/>
            <person name="Elong R."/>
            <person name="Falk J."/>
            <person name="Farina A."/>
            <person name="Faro S."/>
            <person name="Ferguson D."/>
            <person name="Fisher S."/>
            <person name="Foley C.D."/>
            <person name="Franke A."/>
            <person name="Friedrich D."/>
            <person name="Gadbois L."/>
            <person name="Gearin G."/>
            <person name="Gearin C.R."/>
            <person name="Giannoukos G."/>
            <person name="Goode T."/>
            <person name="Graham J."/>
            <person name="Grandbois E."/>
            <person name="Grewal S."/>
            <person name="Gyaltsen K."/>
            <person name="Hafez N."/>
            <person name="Hagos B."/>
            <person name="Hall J."/>
            <person name="Henson C."/>
            <person name="Hollinger A."/>
            <person name="Honan T."/>
            <person name="Huard M.D."/>
            <person name="Hughes L."/>
            <person name="Hurhula B."/>
            <person name="Husby M.E."/>
            <person name="Kamat A."/>
            <person name="Kanga B."/>
            <person name="Kashin S."/>
            <person name="Khazanovich D."/>
            <person name="Kisner P."/>
            <person name="Lance K."/>
            <person name="Lara M."/>
            <person name="Lee W."/>
            <person name="Lennon N."/>
            <person name="Letendre F."/>
            <person name="LeVine R."/>
            <person name="Lipovsky A."/>
            <person name="Liu X."/>
            <person name="Liu J."/>
            <person name="Liu S."/>
            <person name="Lokyitsang T."/>
            <person name="Lokyitsang Y."/>
            <person name="Lubonja R."/>
            <person name="Lui A."/>
            <person name="MacDonald P."/>
            <person name="Magnisalis V."/>
            <person name="Maru K."/>
            <person name="Matthews C."/>
            <person name="McCusker W."/>
            <person name="McDonough S."/>
            <person name="Mehta T."/>
            <person name="Meldrim J."/>
            <person name="Meneus L."/>
            <person name="Mihai O."/>
            <person name="Mihalev A."/>
            <person name="Mihova T."/>
            <person name="Mittelman R."/>
            <person name="Mlenga V."/>
            <person name="Montmayeur A."/>
            <person name="Mulrain L."/>
            <person name="Navidi A."/>
            <person name="Naylor J."/>
            <person name="Negash T."/>
            <person name="Nguyen T."/>
            <person name="Nguyen N."/>
            <person name="Nicol R."/>
            <person name="Norbu C."/>
            <person name="Norbu N."/>
            <person name="Novod N."/>
            <person name="O'Neill B."/>
            <person name="Osman S."/>
            <person name="Markiewicz E."/>
            <person name="Oyono O.L."/>
            <person name="Patti C."/>
            <person name="Phunkhang P."/>
            <person name="Pierre F."/>
            <person name="Priest M."/>
            <person name="Raghuraman S."/>
            <person name="Rege F."/>
            <person name="Reyes R."/>
            <person name="Rise C."/>
            <person name="Rogov P."/>
            <person name="Ross K."/>
            <person name="Ryan E."/>
            <person name="Settipalli S."/>
            <person name="Shea T."/>
            <person name="Sherpa N."/>
            <person name="Shi L."/>
            <person name="Shih D."/>
            <person name="Sparrow T."/>
            <person name="Spaulding J."/>
            <person name="Stalker J."/>
            <person name="Stange-Thomann N."/>
            <person name="Stavropoulos S."/>
            <person name="Stone C."/>
            <person name="Strader C."/>
            <person name="Tesfaye S."/>
            <person name="Thomson T."/>
            <person name="Thoulutsang Y."/>
            <person name="Thoulutsang D."/>
            <person name="Topham K."/>
            <person name="Topping I."/>
            <person name="Tsamla T."/>
            <person name="Vassiliev H."/>
            <person name="Vo A."/>
            <person name="Wangchuk T."/>
            <person name="Wangdi T."/>
            <person name="Weiand M."/>
            <person name="Wilkinson J."/>
            <person name="Wilson A."/>
            <person name="Yadav S."/>
            <person name="Young G."/>
            <person name="Yu Q."/>
            <person name="Zembek L."/>
            <person name="Zhong D."/>
            <person name="Zimmer A."/>
            <person name="Zwirko Z."/>
            <person name="Jaffe D.B."/>
            <person name="Alvarez P."/>
            <person name="Brockman W."/>
            <person name="Butler J."/>
            <person name="Chin C."/>
            <person name="Gnerre S."/>
            <person name="Grabherr M."/>
            <person name="Kleber M."/>
            <person name="Mauceli E."/>
            <person name="MacCallum I."/>
        </authorList>
    </citation>
    <scope>NUCLEOTIDE SEQUENCE [LARGE SCALE GENOMIC DNA]</scope>
    <source>
        <strain evidence="8">Tai18E2 / Tucson 14021-0261.01</strain>
    </source>
</reference>
<dbReference type="eggNOG" id="KOG2000">
    <property type="taxonomic scope" value="Eukaryota"/>
</dbReference>
<dbReference type="EMBL" id="CM000157">
    <property type="protein sequence ID" value="EDW89717.1"/>
    <property type="molecule type" value="Genomic_DNA"/>
</dbReference>
<dbReference type="OMA" id="CQNYSDV"/>
<keyword evidence="4" id="KW-0493">Microtubule</keyword>
<dbReference type="SMR" id="B4NY81"/>
<dbReference type="InterPro" id="IPR040457">
    <property type="entry name" value="GCP_C"/>
</dbReference>
<comment type="subcellular location">
    <subcellularLocation>
        <location evidence="1">Cytoplasm</location>
        <location evidence="1">Cytoskeleton</location>
    </subcellularLocation>
</comment>
<dbReference type="GO" id="GO:0005874">
    <property type="term" value="C:microtubule"/>
    <property type="evidence" value="ECO:0007669"/>
    <property type="project" value="UniProtKB-KW"/>
</dbReference>
<evidence type="ECO:0000313" key="8">
    <source>
        <dbReference type="Proteomes" id="UP000002282"/>
    </source>
</evidence>
<evidence type="ECO:0000256" key="1">
    <source>
        <dbReference type="ARBA" id="ARBA00004245"/>
    </source>
</evidence>
<evidence type="ECO:0000256" key="4">
    <source>
        <dbReference type="ARBA" id="ARBA00022701"/>
    </source>
</evidence>
<keyword evidence="5" id="KW-0206">Cytoskeleton</keyword>
<dbReference type="HOGENOM" id="CLU_001997_0_0_1"/>
<dbReference type="OrthoDB" id="66546at2759"/>
<dbReference type="Proteomes" id="UP000002282">
    <property type="component" value="Chromosome 2L"/>
</dbReference>
<evidence type="ECO:0000259" key="6">
    <source>
        <dbReference type="Pfam" id="PF04130"/>
    </source>
</evidence>
<gene>
    <name evidence="7" type="primary">Dyak\GE21144</name>
    <name evidence="7" type="synonym">dyak_GLEANR_493</name>
    <name evidence="7" type="synonym">GE21144</name>
    <name evidence="7" type="ORF">Dyak_GE21144</name>
</gene>
<dbReference type="PhylomeDB" id="B4NY81"/>
<name>B4NY81_DROYA</name>
<keyword evidence="3" id="KW-0963">Cytoplasm</keyword>
<protein>
    <recommendedName>
        <fullName evidence="6">Gamma tubulin complex component C-terminal domain-containing protein</fullName>
    </recommendedName>
</protein>
<accession>B4NY81</accession>
<dbReference type="GO" id="GO:0005814">
    <property type="term" value="C:centriole"/>
    <property type="evidence" value="ECO:0007669"/>
    <property type="project" value="EnsemblMetazoa"/>
</dbReference>
<keyword evidence="8" id="KW-1185">Reference proteome</keyword>
<dbReference type="GO" id="GO:0005829">
    <property type="term" value="C:cytosol"/>
    <property type="evidence" value="ECO:0007669"/>
    <property type="project" value="EnsemblMetazoa"/>
</dbReference>
<sequence>MEIQPIKIALDEEMAGFFKQPPGEDGSTEAYDLHMGILELSVSLGNFTHDVEKSVHFIAESNKPLNSSFELVFLNDFRMQFERLQRGKDPEERTLHETRGDLFMRLYKELVDIEPDEIQRCEYLKLFYDLFDSVQPKLNGLQEPFTYRMELIDRMHGQVQSILERLGRTPDAKEISSDSEMNIYLESKRFRNEVNTQSLPMIVGLNKEICYQDKELKLRNVHHEILHVEGYRLIESYTKIISFPLMGIRIDDGFTVVTYKKERSEPRDTSAKPKTFKNGLKVEMISPNFHENNISIASEYLANISFIDQVLLAVYDYINCEETASSMGPVENSIRILDSCSDNHFVLVSSAVCNEKVLKSANEHAMYTKEELYDGTDKMNDTFPKEIEVSKSCLAKDESLDRRDVENIIPFTFEQNLIGHKTISFSMSCVDKHVVSCRVKKNISGNASYSTFTDDLKKKNDYCDPSNISEKSKSRTSINSEFKLYDSNISPKSAQPLPYNTSATCSMNSLYKGAFKIPIGVHSCKSSQAALKNITGKLFVNKFDKHTQSNLKKMKDLFVDYKNKLVAMNEVVEKQMLATEIKCQAFFESEEMDATVLSKPEDQSLNQLRQAVSDIKINILKEVDKSLELTLYNSSHILLKKPSKESTKNETKNYGRNSRFTDGLRLQYPRALSRVTCRPCKSNNTPVSTKKATSNLCPRKKIDKSLPKSYKNNQAVALHKKVVKCDNDPNDINCKNSPFVKSALRLKATPVISEQYLAREDSETMIEPIISEIKQSVGEFKQSVIKVEDSNCLHVESSRNEDIADLFADPKDLSLSTQNLNIDICEECCDPDNFEKISPILSRVKVNVLNEKDNVYMFKDRKSRQKICSDWVENSDELSSSSCKLRIDVCTEGCDLRNNTENLNEFGVEENISPALSQITQTSNLVRQQVLKKMDKLLSDISGINIPIKNEEDSLMLDERRSGGSKELNPSSCNLSTNILEGFSDISQRLTSGHQPDDQDKLSPILGQITKTVSNVKINILNEVVKSLSEITLRSVSAVLQNRKSNEYLSKQQQNQELNYTTDDGTLFGLSEENVVKVNPLKNVESSLSKSTLKNPSDAILGKPLSRNVKHMSETSELCECSETQLSSKNSNQILYLCKNCSVKVNYSKEEDKYIAEGFSINKRKCKVTERNDWITYKATSAEWCRKPRPKWHHQRYVIAAPRVIVKSFKSNPAYEWPPEDPNGPDLYEQLDQFIEITGQKKYCADGDLITASIQHRLSQVLKRIIRKAPKDMNFPDLMTIVGKAKLEQLLTRKEQTAYDSLRWQSRDKGNHDLSAEGLFTDALHGMMGYGSPHLKVSPLTGRLLLRSPQHQKNISESYLLLTIGYLGYCYRELKEHHVMLAEQGETAVALGKCLQKYLLNFHQFYDVQKRNPCSLLALYRRTRNFQWQFEWLLEVFNNVQKAKSVVVSLYEESSRRIGFQRNLLLKWLRVIIQPFIFNLHQWLRNGRLPSTNLDKFLIEQTKSLKIDEFWQKRYRITEFFCGIFDLQLNEILISVGKTLEYSDKYLSINLETCLPRNELRSMLFETLDQFFRHGDQEPLYHFVRKLHLEVSSKVLKQLRKIRTNPEHLFSELHKYIMLSDLKFTNEFLYMFEPILGDTESSFNIRLFNEMKDKILHNPVPDIYIDKSQSEGSRCWSMLILRWKMPVHWKALLGGESKEYEAIFTAMWRFHYVYYVLCERIHRQQMQFRNRIAFKSFEDLNDTFKCFSKLINACMRLMNVLREYFLDYLLEPAFARLLLACKHANTVDQLLDANRQYLRTIMLGSLQTKNLRKPHQYLERLYDLILKLDDKQQKFLRLSQISVDYVIKVRVNKPQSIVSNYYRERILQFRWTCQNYSDVINEMRDQFDSAMISFLFSLHLADEDSLRRLAKRLDPERYYMEKDNRLGLVQFFEFRRKNKKSPKTTYIV</sequence>
<feature type="domain" description="Gamma tubulin complex component C-terminal" evidence="6">
    <location>
        <begin position="1649"/>
        <end position="1919"/>
    </location>
</feature>
<organism evidence="7 8">
    <name type="scientific">Drosophila yakuba</name>
    <name type="common">Fruit fly</name>
    <dbReference type="NCBI Taxonomy" id="7245"/>
    <lineage>
        <taxon>Eukaryota</taxon>
        <taxon>Metazoa</taxon>
        <taxon>Ecdysozoa</taxon>
        <taxon>Arthropoda</taxon>
        <taxon>Hexapoda</taxon>
        <taxon>Insecta</taxon>
        <taxon>Pterygota</taxon>
        <taxon>Neoptera</taxon>
        <taxon>Endopterygota</taxon>
        <taxon>Diptera</taxon>
        <taxon>Brachycera</taxon>
        <taxon>Muscomorpha</taxon>
        <taxon>Ephydroidea</taxon>
        <taxon>Drosophilidae</taxon>
        <taxon>Drosophila</taxon>
        <taxon>Sophophora</taxon>
    </lineage>
</organism>